<feature type="compositionally biased region" description="Polar residues" evidence="1">
    <location>
        <begin position="52"/>
        <end position="62"/>
    </location>
</feature>
<feature type="region of interest" description="Disordered" evidence="1">
    <location>
        <begin position="48"/>
        <end position="82"/>
    </location>
</feature>
<evidence type="ECO:0000313" key="2">
    <source>
        <dbReference type="EMBL" id="DAD55398.1"/>
    </source>
</evidence>
<accession>A0A8D9PDR7</accession>
<evidence type="ECO:0000256" key="1">
    <source>
        <dbReference type="SAM" id="MobiDB-lite"/>
    </source>
</evidence>
<feature type="region of interest" description="Disordered" evidence="1">
    <location>
        <begin position="163"/>
        <end position="186"/>
    </location>
</feature>
<protein>
    <submittedName>
        <fullName evidence="2">Minor structural protein</fullName>
    </submittedName>
</protein>
<dbReference type="GO" id="GO:0019069">
    <property type="term" value="P:viral capsid assembly"/>
    <property type="evidence" value="ECO:0007669"/>
    <property type="project" value="InterPro"/>
</dbReference>
<sequence length="215" mass="23656">MSLYDSLRKALTPELFTQVTDALGDDFDYDVVPRARLNKVIKQRNDLRDQLAGNTQTQHNATGSNGDDDEGEGSQGNSNTPRVNIDELKAQWQKEQDAAVKAVRLQYAALEKLRAANVIDPELIWSSNVLDKSKIDLDDKGQVTGMDDMLTQLQKDKAHLFKKASDGVPGGTGKDGGDDGKGGSVTTREDFLKLPIDQQIAFKQANPEVFKTFMS</sequence>
<name>A0A8D9PDR7_9CAUD</name>
<proteinExistence type="predicted"/>
<organism evidence="2">
    <name type="scientific">Siphoviridae sp. ctoNj20</name>
    <dbReference type="NCBI Taxonomy" id="2826085"/>
    <lineage>
        <taxon>Viruses</taxon>
        <taxon>Duplodnaviria</taxon>
        <taxon>Heunggongvirae</taxon>
        <taxon>Uroviricota</taxon>
        <taxon>Caudoviricetes</taxon>
    </lineage>
</organism>
<dbReference type="EMBL" id="BK014724">
    <property type="protein sequence ID" value="DAD55398.1"/>
    <property type="molecule type" value="Genomic_DNA"/>
</dbReference>
<feature type="compositionally biased region" description="Basic and acidic residues" evidence="1">
    <location>
        <begin position="175"/>
        <end position="186"/>
    </location>
</feature>
<reference evidence="2" key="1">
    <citation type="journal article" date="2021" name="Proc. Natl. Acad. Sci. U.S.A.">
        <title>A Catalog of Tens of Thousands of Viruses from Human Metagenomes Reveals Hidden Associations with Chronic Diseases.</title>
        <authorList>
            <person name="Tisza M.J."/>
            <person name="Buck C.B."/>
        </authorList>
    </citation>
    <scope>NUCLEOTIDE SEQUENCE</scope>
    <source>
        <strain evidence="2">CtoNj20</strain>
    </source>
</reference>
<dbReference type="InterPro" id="IPR009636">
    <property type="entry name" value="SCAF"/>
</dbReference>
<dbReference type="Pfam" id="PF06810">
    <property type="entry name" value="Phage_scaffold"/>
    <property type="match status" value="1"/>
</dbReference>